<accession>A0AAW7Z7W5</accession>
<evidence type="ECO:0000256" key="1">
    <source>
        <dbReference type="ARBA" id="ARBA00004370"/>
    </source>
</evidence>
<keyword evidence="5" id="KW-1133">Transmembrane helix</keyword>
<evidence type="ECO:0000313" key="9">
    <source>
        <dbReference type="Proteomes" id="UP001170717"/>
    </source>
</evidence>
<protein>
    <submittedName>
        <fullName evidence="8">Methyl-accepting chemotaxis protein</fullName>
    </submittedName>
</protein>
<keyword evidence="2 4" id="KW-0807">Transducer</keyword>
<proteinExistence type="inferred from homology"/>
<dbReference type="PROSITE" id="PS50111">
    <property type="entry name" value="CHEMOTAXIS_TRANSDUC_2"/>
    <property type="match status" value="1"/>
</dbReference>
<dbReference type="Proteomes" id="UP001170717">
    <property type="component" value="Unassembled WGS sequence"/>
</dbReference>
<evidence type="ECO:0000259" key="7">
    <source>
        <dbReference type="PROSITE" id="PS50885"/>
    </source>
</evidence>
<dbReference type="GO" id="GO:0016020">
    <property type="term" value="C:membrane"/>
    <property type="evidence" value="ECO:0007669"/>
    <property type="project" value="UniProtKB-SubCell"/>
</dbReference>
<evidence type="ECO:0000256" key="4">
    <source>
        <dbReference type="PROSITE-ProRule" id="PRU00284"/>
    </source>
</evidence>
<gene>
    <name evidence="8" type="ORF">Q4527_17745</name>
</gene>
<dbReference type="PANTHER" id="PTHR32089:SF112">
    <property type="entry name" value="LYSOZYME-LIKE PROTEIN-RELATED"/>
    <property type="match status" value="1"/>
</dbReference>
<dbReference type="PROSITE" id="PS51257">
    <property type="entry name" value="PROKAR_LIPOPROTEIN"/>
    <property type="match status" value="1"/>
</dbReference>
<dbReference type="GO" id="GO:0004888">
    <property type="term" value="F:transmembrane signaling receptor activity"/>
    <property type="evidence" value="ECO:0007669"/>
    <property type="project" value="InterPro"/>
</dbReference>
<dbReference type="InterPro" id="IPR004090">
    <property type="entry name" value="Chemotax_Me-accpt_rcpt"/>
</dbReference>
<comment type="subcellular location">
    <subcellularLocation>
        <location evidence="1">Membrane</location>
    </subcellularLocation>
</comment>
<feature type="transmembrane region" description="Helical" evidence="5">
    <location>
        <begin position="306"/>
        <end position="327"/>
    </location>
</feature>
<dbReference type="Pfam" id="PF08376">
    <property type="entry name" value="NIT"/>
    <property type="match status" value="1"/>
</dbReference>
<evidence type="ECO:0000256" key="2">
    <source>
        <dbReference type="ARBA" id="ARBA00023224"/>
    </source>
</evidence>
<dbReference type="PANTHER" id="PTHR32089">
    <property type="entry name" value="METHYL-ACCEPTING CHEMOTAXIS PROTEIN MCPB"/>
    <property type="match status" value="1"/>
</dbReference>
<comment type="caution">
    <text evidence="8">The sequence shown here is derived from an EMBL/GenBank/DDBJ whole genome shotgun (WGS) entry which is preliminary data.</text>
</comment>
<dbReference type="Pfam" id="PF00015">
    <property type="entry name" value="MCPsignal"/>
    <property type="match status" value="1"/>
</dbReference>
<dbReference type="GO" id="GO:0007165">
    <property type="term" value="P:signal transduction"/>
    <property type="evidence" value="ECO:0007669"/>
    <property type="project" value="UniProtKB-KW"/>
</dbReference>
<evidence type="ECO:0000256" key="5">
    <source>
        <dbReference type="SAM" id="Phobius"/>
    </source>
</evidence>
<dbReference type="SMART" id="SM00304">
    <property type="entry name" value="HAMP"/>
    <property type="match status" value="1"/>
</dbReference>
<comment type="similarity">
    <text evidence="3">Belongs to the methyl-accepting chemotaxis (MCP) protein family.</text>
</comment>
<dbReference type="PROSITE" id="PS50885">
    <property type="entry name" value="HAMP"/>
    <property type="match status" value="1"/>
</dbReference>
<dbReference type="Gene3D" id="1.10.287.950">
    <property type="entry name" value="Methyl-accepting chemotaxis protein"/>
    <property type="match status" value="1"/>
</dbReference>
<organism evidence="8 9">
    <name type="scientific">Alteromonas stellipolaris</name>
    <dbReference type="NCBI Taxonomy" id="233316"/>
    <lineage>
        <taxon>Bacteria</taxon>
        <taxon>Pseudomonadati</taxon>
        <taxon>Pseudomonadota</taxon>
        <taxon>Gammaproteobacteria</taxon>
        <taxon>Alteromonadales</taxon>
        <taxon>Alteromonadaceae</taxon>
        <taxon>Alteromonas/Salinimonas group</taxon>
        <taxon>Alteromonas</taxon>
    </lineage>
</organism>
<evidence type="ECO:0000259" key="6">
    <source>
        <dbReference type="PROSITE" id="PS50111"/>
    </source>
</evidence>
<dbReference type="InterPro" id="IPR013587">
    <property type="entry name" value="Nitrate/nitrite_sensing"/>
</dbReference>
<dbReference type="RefSeq" id="WP_303538921.1">
    <property type="nucleotide sequence ID" value="NZ_JAUOQI010000017.1"/>
</dbReference>
<dbReference type="InterPro" id="IPR003660">
    <property type="entry name" value="HAMP_dom"/>
</dbReference>
<dbReference type="CDD" id="cd06225">
    <property type="entry name" value="HAMP"/>
    <property type="match status" value="1"/>
</dbReference>
<keyword evidence="5" id="KW-0472">Membrane</keyword>
<dbReference type="SMART" id="SM00283">
    <property type="entry name" value="MA"/>
    <property type="match status" value="1"/>
</dbReference>
<feature type="transmembrane region" description="Helical" evidence="5">
    <location>
        <begin position="6"/>
        <end position="28"/>
    </location>
</feature>
<feature type="domain" description="Methyl-accepting transducer" evidence="6">
    <location>
        <begin position="387"/>
        <end position="623"/>
    </location>
</feature>
<dbReference type="InterPro" id="IPR004089">
    <property type="entry name" value="MCPsignal_dom"/>
</dbReference>
<sequence length="662" mass="71320">MVLKKLSVLQLAILGTACLFISIVFLAYKDISSSRELLSSAQRDIKLVTIITAVERVAHHHAVERGLTAGFLGNPNDASRNKVVNQRKKADAAIDNVKSIVASDWKNSSTINVILSPVYTLMKNKGEIRQQVDELNGKNAFSFYSNLNKRVLNATNALTMLVNAPDAKQALSQALLFAQAKEKMGQRRGKMNAVLASRSISGPVRQQVLAYTNETKYIEEKLKLNLKGDALTGLQTLLNSSTSNEINQIVDDATSDNPAFSSLPTNSEWFALATKQIGGIAGLLGERFDYVVSSVNSKASRANTNLVITFVAIVVLTLIIVVIYRTLIGIITQQLNKLVTNLDKIAKEGDLTIDLSMSTKNELGDISRSVNATILALRDLLRGLGESILTSSRLSNQLEDSSSEMLDDAEKTQQLTANIASAIEQVAATSSEIAKAAVDTLSASKQLDSLAEQSLTANDNIRHSMEVLSDDIKGVQQNAADMEQQVTEIGSILDTINTLSDQTNLLALNAAIEAARAGEHGRGFAVVADEVRKLAQSSRASSDKISSLLSNLKNASVVVVADINKNVASISNSMEVTNEGRFTAEKVKEAATNVEGMANTMSSSAQQQSATTSVIAQDVVNVEEAARHEVNIATRLSELSGEMKENNLLLQRTIDGFKVDND</sequence>
<dbReference type="Pfam" id="PF00672">
    <property type="entry name" value="HAMP"/>
    <property type="match status" value="1"/>
</dbReference>
<dbReference type="EMBL" id="JAUOQI010000017">
    <property type="protein sequence ID" value="MDO6579251.1"/>
    <property type="molecule type" value="Genomic_DNA"/>
</dbReference>
<reference evidence="8" key="1">
    <citation type="submission" date="2023-07" db="EMBL/GenBank/DDBJ databases">
        <title>Genome content predicts the carbon catabolic preferences of heterotrophic bacteria.</title>
        <authorList>
            <person name="Gralka M."/>
        </authorList>
    </citation>
    <scope>NUCLEOTIDE SEQUENCE</scope>
    <source>
        <strain evidence="8">F2M12</strain>
    </source>
</reference>
<feature type="domain" description="HAMP" evidence="7">
    <location>
        <begin position="329"/>
        <end position="382"/>
    </location>
</feature>
<dbReference type="PRINTS" id="PR00260">
    <property type="entry name" value="CHEMTRNSDUCR"/>
</dbReference>
<dbReference type="GO" id="GO:0006935">
    <property type="term" value="P:chemotaxis"/>
    <property type="evidence" value="ECO:0007669"/>
    <property type="project" value="InterPro"/>
</dbReference>
<dbReference type="SUPFAM" id="SSF58104">
    <property type="entry name" value="Methyl-accepting chemotaxis protein (MCP) signaling domain"/>
    <property type="match status" value="1"/>
</dbReference>
<evidence type="ECO:0000313" key="8">
    <source>
        <dbReference type="EMBL" id="MDO6579251.1"/>
    </source>
</evidence>
<name>A0AAW7Z7W5_9ALTE</name>
<evidence type="ECO:0000256" key="3">
    <source>
        <dbReference type="ARBA" id="ARBA00029447"/>
    </source>
</evidence>
<dbReference type="AlphaFoldDB" id="A0AAW7Z7W5"/>
<keyword evidence="5" id="KW-0812">Transmembrane</keyword>